<dbReference type="AlphaFoldDB" id="A0AAV4E480"/>
<comment type="caution">
    <text evidence="1">The sequence shown here is derived from an EMBL/GenBank/DDBJ whole genome shotgun (WGS) entry which is preliminary data.</text>
</comment>
<sequence length="101" mass="11395">MPWFDGGPEILKSSCCELTIYKKLKPTLYINQAKTPMAGFEPAPEGPRKIPGRVLYPLDHQAPLMIHIQYSVPDWCLDCPQISLVLRLKGEVYAVQLVNLT</sequence>
<name>A0AAV4E480_9GAST</name>
<gene>
    <name evidence="1" type="ORF">PoB_007708100</name>
</gene>
<proteinExistence type="predicted"/>
<dbReference type="EMBL" id="BLXT01008617">
    <property type="protein sequence ID" value="GFO50576.1"/>
    <property type="molecule type" value="Genomic_DNA"/>
</dbReference>
<protein>
    <submittedName>
        <fullName evidence="1">Uncharacterized protein</fullName>
    </submittedName>
</protein>
<evidence type="ECO:0000313" key="1">
    <source>
        <dbReference type="EMBL" id="GFO50576.1"/>
    </source>
</evidence>
<keyword evidence="2" id="KW-1185">Reference proteome</keyword>
<dbReference type="Proteomes" id="UP000735302">
    <property type="component" value="Unassembled WGS sequence"/>
</dbReference>
<organism evidence="1 2">
    <name type="scientific">Plakobranchus ocellatus</name>
    <dbReference type="NCBI Taxonomy" id="259542"/>
    <lineage>
        <taxon>Eukaryota</taxon>
        <taxon>Metazoa</taxon>
        <taxon>Spiralia</taxon>
        <taxon>Lophotrochozoa</taxon>
        <taxon>Mollusca</taxon>
        <taxon>Gastropoda</taxon>
        <taxon>Heterobranchia</taxon>
        <taxon>Euthyneura</taxon>
        <taxon>Panpulmonata</taxon>
        <taxon>Sacoglossa</taxon>
        <taxon>Placobranchoidea</taxon>
        <taxon>Plakobranchidae</taxon>
        <taxon>Plakobranchus</taxon>
    </lineage>
</organism>
<reference evidence="1 2" key="1">
    <citation type="journal article" date="2021" name="Elife">
        <title>Chloroplast acquisition without the gene transfer in kleptoplastic sea slugs, Plakobranchus ocellatus.</title>
        <authorList>
            <person name="Maeda T."/>
            <person name="Takahashi S."/>
            <person name="Yoshida T."/>
            <person name="Shimamura S."/>
            <person name="Takaki Y."/>
            <person name="Nagai Y."/>
            <person name="Toyoda A."/>
            <person name="Suzuki Y."/>
            <person name="Arimoto A."/>
            <person name="Ishii H."/>
            <person name="Satoh N."/>
            <person name="Nishiyama T."/>
            <person name="Hasebe M."/>
            <person name="Maruyama T."/>
            <person name="Minagawa J."/>
            <person name="Obokata J."/>
            <person name="Shigenobu S."/>
        </authorList>
    </citation>
    <scope>NUCLEOTIDE SEQUENCE [LARGE SCALE GENOMIC DNA]</scope>
</reference>
<evidence type="ECO:0000313" key="2">
    <source>
        <dbReference type="Proteomes" id="UP000735302"/>
    </source>
</evidence>
<accession>A0AAV4E480</accession>